<protein>
    <submittedName>
        <fullName evidence="1">Ornithine cyclodeaminase/mu-crystallin</fullName>
    </submittedName>
</protein>
<dbReference type="eggNOG" id="COG2423">
    <property type="taxonomic scope" value="Bacteria"/>
</dbReference>
<evidence type="ECO:0000313" key="1">
    <source>
        <dbReference type="EMBL" id="AHG88911.1"/>
    </source>
</evidence>
<dbReference type="HOGENOM" id="CLU_042088_2_0_0"/>
<dbReference type="KEGG" id="gba:J421_1374"/>
<dbReference type="InterPro" id="IPR036291">
    <property type="entry name" value="NAD(P)-bd_dom_sf"/>
</dbReference>
<evidence type="ECO:0000313" key="2">
    <source>
        <dbReference type="Proteomes" id="UP000019151"/>
    </source>
</evidence>
<dbReference type="InterPro" id="IPR003462">
    <property type="entry name" value="ODC_Mu_crystall"/>
</dbReference>
<dbReference type="GO" id="GO:0005737">
    <property type="term" value="C:cytoplasm"/>
    <property type="evidence" value="ECO:0007669"/>
    <property type="project" value="TreeGrafter"/>
</dbReference>
<accession>W0RDN2</accession>
<dbReference type="PATRIC" id="fig|861299.3.peg.1396"/>
<dbReference type="Pfam" id="PF02423">
    <property type="entry name" value="OCD_Mu_crystall"/>
    <property type="match status" value="1"/>
</dbReference>
<dbReference type="PANTHER" id="PTHR13812">
    <property type="entry name" value="KETIMINE REDUCTASE MU-CRYSTALLIN"/>
    <property type="match status" value="1"/>
</dbReference>
<dbReference type="Gene3D" id="3.30.1780.10">
    <property type="entry name" value="ornithine cyclodeaminase, domain 1"/>
    <property type="match status" value="1"/>
</dbReference>
<dbReference type="EMBL" id="CP007128">
    <property type="protein sequence ID" value="AHG88911.1"/>
    <property type="molecule type" value="Genomic_DNA"/>
</dbReference>
<dbReference type="InterPro" id="IPR023401">
    <property type="entry name" value="ODC_N"/>
</dbReference>
<keyword evidence="2" id="KW-1185">Reference proteome</keyword>
<dbReference type="RefSeq" id="WP_025410433.1">
    <property type="nucleotide sequence ID" value="NZ_CP007128.1"/>
</dbReference>
<dbReference type="Proteomes" id="UP000019151">
    <property type="component" value="Chromosome"/>
</dbReference>
<dbReference type="OrthoDB" id="9792005at2"/>
<dbReference type="PANTHER" id="PTHR13812:SF19">
    <property type="entry name" value="KETIMINE REDUCTASE MU-CRYSTALLIN"/>
    <property type="match status" value="1"/>
</dbReference>
<dbReference type="STRING" id="861299.J421_1374"/>
<proteinExistence type="predicted"/>
<reference evidence="1 2" key="1">
    <citation type="journal article" date="2014" name="Genome Announc.">
        <title>Genome Sequence and Methylome of Soil Bacterium Gemmatirosa kalamazoonensis KBS708T, a Member of the Rarely Cultivated Gemmatimonadetes Phylum.</title>
        <authorList>
            <person name="Debruyn J.M."/>
            <person name="Radosevich M."/>
            <person name="Wommack K.E."/>
            <person name="Polson S.W."/>
            <person name="Hauser L.J."/>
            <person name="Fawaz M.N."/>
            <person name="Korlach J."/>
            <person name="Tsai Y.C."/>
        </authorList>
    </citation>
    <scope>NUCLEOTIDE SEQUENCE [LARGE SCALE GENOMIC DNA]</scope>
    <source>
        <strain evidence="1 2">KBS708</strain>
    </source>
</reference>
<dbReference type="AlphaFoldDB" id="W0RDN2"/>
<name>W0RDN2_9BACT</name>
<dbReference type="PIRSF" id="PIRSF001439">
    <property type="entry name" value="CryM"/>
    <property type="match status" value="1"/>
</dbReference>
<dbReference type="Gene3D" id="3.40.50.720">
    <property type="entry name" value="NAD(P)-binding Rossmann-like Domain"/>
    <property type="match status" value="1"/>
</dbReference>
<dbReference type="InParanoid" id="W0RDN2"/>
<dbReference type="SUPFAM" id="SSF51735">
    <property type="entry name" value="NAD(P)-binding Rossmann-fold domains"/>
    <property type="match status" value="1"/>
</dbReference>
<gene>
    <name evidence="1" type="ORF">J421_1374</name>
</gene>
<sequence length="332" mass="33804">MPPTQAHTLVLTRADVVALLDLDACIDAVEDAFRAHAAGYVLPAGVLGTRAAEGGFHVKVAGLRRGRPYYAAKVNANFPGNAGRGLPTIQGVVALHDAADGSLLALLDSGALTALRTAAATAVAARHLARVDARTVTVVGCGVQGRAQLRALARVRPLARAYACDHDAAAARAFADELSRALAIPVEVAADHRAAASASDVVVTCTTARGALLDAGDVRAGAFVAAVGADAEDKQELTPALLASSAVVVDVLAQCAAIGDLHHALDAGAMRRDDVRGELADVVSGRRPGRLRDDEVVVFDSTGTALEDVAAAAVIYERACALGRGVALVLGT</sequence>
<organism evidence="1 2">
    <name type="scientific">Gemmatirosa kalamazoonensis</name>
    <dbReference type="NCBI Taxonomy" id="861299"/>
    <lineage>
        <taxon>Bacteria</taxon>
        <taxon>Pseudomonadati</taxon>
        <taxon>Gemmatimonadota</taxon>
        <taxon>Gemmatimonadia</taxon>
        <taxon>Gemmatimonadales</taxon>
        <taxon>Gemmatimonadaceae</taxon>
        <taxon>Gemmatirosa</taxon>
    </lineage>
</organism>